<feature type="region of interest" description="Disordered" evidence="1">
    <location>
        <begin position="18"/>
        <end position="47"/>
    </location>
</feature>
<comment type="caution">
    <text evidence="2">The sequence shown here is derived from an EMBL/GenBank/DDBJ whole genome shotgun (WGS) entry which is preliminary data.</text>
</comment>
<protein>
    <submittedName>
        <fullName evidence="2">Uncharacterized protein</fullName>
    </submittedName>
</protein>
<feature type="non-terminal residue" evidence="2">
    <location>
        <position position="1"/>
    </location>
</feature>
<reference evidence="2 3" key="1">
    <citation type="journal article" date="2011" name="J. Gen. Appl. Microbiol.">
        <title>Draft genome sequencing of the enigmatic basidiomycete Mixia osmundae.</title>
        <authorList>
            <person name="Nishida H."/>
            <person name="Nagatsuka Y."/>
            <person name="Sugiyama J."/>
        </authorList>
    </citation>
    <scope>NUCLEOTIDE SEQUENCE [LARGE SCALE GENOMIC DNA]</scope>
    <source>
        <strain evidence="3">CBS 9802 / IAM 14324 / JCM 22182 / KY 12970</strain>
    </source>
</reference>
<dbReference type="HOGENOM" id="CLU_3178026_0_0_1"/>
<evidence type="ECO:0000313" key="2">
    <source>
        <dbReference type="EMBL" id="GAA99942.1"/>
    </source>
</evidence>
<evidence type="ECO:0000313" key="3">
    <source>
        <dbReference type="Proteomes" id="UP000009131"/>
    </source>
</evidence>
<evidence type="ECO:0000256" key="1">
    <source>
        <dbReference type="SAM" id="MobiDB-lite"/>
    </source>
</evidence>
<dbReference type="EMBL" id="BABT02000250">
    <property type="protein sequence ID" value="GAA99942.1"/>
    <property type="molecule type" value="Genomic_DNA"/>
</dbReference>
<organism evidence="2 3">
    <name type="scientific">Mixia osmundae (strain CBS 9802 / IAM 14324 / JCM 22182 / KY 12970)</name>
    <dbReference type="NCBI Taxonomy" id="764103"/>
    <lineage>
        <taxon>Eukaryota</taxon>
        <taxon>Fungi</taxon>
        <taxon>Dikarya</taxon>
        <taxon>Basidiomycota</taxon>
        <taxon>Pucciniomycotina</taxon>
        <taxon>Mixiomycetes</taxon>
        <taxon>Mixiales</taxon>
        <taxon>Mixiaceae</taxon>
        <taxon>Mixia</taxon>
    </lineage>
</organism>
<accession>G7EAT2</accession>
<gene>
    <name evidence="2" type="primary">Mo06645</name>
    <name evidence="2" type="ORF">E5Q_06645</name>
</gene>
<sequence length="47" mass="5318">HHKRCRVVRDAAVQAEKEIRRGTAAKHARNTPSLSLAPRKSIWSQSL</sequence>
<dbReference type="InParanoid" id="G7EAT2"/>
<dbReference type="AlphaFoldDB" id="G7EAT2"/>
<keyword evidence="3" id="KW-1185">Reference proteome</keyword>
<proteinExistence type="predicted"/>
<dbReference type="Proteomes" id="UP000009131">
    <property type="component" value="Unassembled WGS sequence"/>
</dbReference>
<reference evidence="2 3" key="2">
    <citation type="journal article" date="2012" name="Open Biol.">
        <title>Characteristics of nucleosomes and linker DNA regions on the genome of the basidiomycete Mixia osmundae revealed by mono- and dinucleosome mapping.</title>
        <authorList>
            <person name="Nishida H."/>
            <person name="Kondo S."/>
            <person name="Matsumoto T."/>
            <person name="Suzuki Y."/>
            <person name="Yoshikawa H."/>
            <person name="Taylor T.D."/>
            <person name="Sugiyama J."/>
        </authorList>
    </citation>
    <scope>NUCLEOTIDE SEQUENCE [LARGE SCALE GENOMIC DNA]</scope>
    <source>
        <strain evidence="3">CBS 9802 / IAM 14324 / JCM 22182 / KY 12970</strain>
    </source>
</reference>
<name>G7EAT2_MIXOS</name>